<accession>A0A521B3T9</accession>
<feature type="domain" description="Secretion system C-terminal sorting" evidence="2">
    <location>
        <begin position="741"/>
        <end position="811"/>
    </location>
</feature>
<reference evidence="3 4" key="1">
    <citation type="submission" date="2017-05" db="EMBL/GenBank/DDBJ databases">
        <authorList>
            <person name="Varghese N."/>
            <person name="Submissions S."/>
        </authorList>
    </citation>
    <scope>NUCLEOTIDE SEQUENCE [LARGE SCALE GENOMIC DNA]</scope>
    <source>
        <strain evidence="3 4">DSM 27040</strain>
    </source>
</reference>
<protein>
    <submittedName>
        <fullName evidence="3">Por secretion system C-terminal sorting domain-containing protein</fullName>
    </submittedName>
</protein>
<proteinExistence type="predicted"/>
<dbReference type="RefSeq" id="WP_142532021.1">
    <property type="nucleotide sequence ID" value="NZ_FXTB01000001.1"/>
</dbReference>
<dbReference type="InterPro" id="IPR018711">
    <property type="entry name" value="NAGPA"/>
</dbReference>
<dbReference type="SUPFAM" id="SSF49373">
    <property type="entry name" value="Invasin/intimin cell-adhesion fragments"/>
    <property type="match status" value="1"/>
</dbReference>
<dbReference type="PANTHER" id="PTHR40446">
    <property type="entry name" value="N-ACETYLGLUCOSAMINE-1-PHOSPHODIESTER ALPHA-N-ACETYLGLUCOSAMINIDASE"/>
    <property type="match status" value="1"/>
</dbReference>
<dbReference type="Proteomes" id="UP000319040">
    <property type="component" value="Unassembled WGS sequence"/>
</dbReference>
<name>A0A521B3T9_SACCC</name>
<feature type="domain" description="Phosphodiester glycosidase" evidence="1">
    <location>
        <begin position="243"/>
        <end position="383"/>
    </location>
</feature>
<keyword evidence="4" id="KW-1185">Reference proteome</keyword>
<dbReference type="NCBIfam" id="TIGR04183">
    <property type="entry name" value="Por_Secre_tail"/>
    <property type="match status" value="1"/>
</dbReference>
<dbReference type="Gene3D" id="2.60.40.1080">
    <property type="match status" value="1"/>
</dbReference>
<organism evidence="3 4">
    <name type="scientific">Saccharicrinis carchari</name>
    <dbReference type="NCBI Taxonomy" id="1168039"/>
    <lineage>
        <taxon>Bacteria</taxon>
        <taxon>Pseudomonadati</taxon>
        <taxon>Bacteroidota</taxon>
        <taxon>Bacteroidia</taxon>
        <taxon>Marinilabiliales</taxon>
        <taxon>Marinilabiliaceae</taxon>
        <taxon>Saccharicrinis</taxon>
    </lineage>
</organism>
<evidence type="ECO:0000313" key="3">
    <source>
        <dbReference type="EMBL" id="SMO41716.1"/>
    </source>
</evidence>
<evidence type="ECO:0000313" key="4">
    <source>
        <dbReference type="Proteomes" id="UP000319040"/>
    </source>
</evidence>
<dbReference type="Pfam" id="PF18962">
    <property type="entry name" value="Por_Secre_tail"/>
    <property type="match status" value="1"/>
</dbReference>
<dbReference type="OrthoDB" id="9791820at2"/>
<dbReference type="EMBL" id="FXTB01000001">
    <property type="protein sequence ID" value="SMO41716.1"/>
    <property type="molecule type" value="Genomic_DNA"/>
</dbReference>
<evidence type="ECO:0000259" key="1">
    <source>
        <dbReference type="Pfam" id="PF09992"/>
    </source>
</evidence>
<gene>
    <name evidence="3" type="ORF">SAMN06265379_101678</name>
</gene>
<dbReference type="AlphaFoldDB" id="A0A521B3T9"/>
<dbReference type="PANTHER" id="PTHR40446:SF2">
    <property type="entry name" value="N-ACETYLGLUCOSAMINE-1-PHOSPHODIESTER ALPHA-N-ACETYLGLUCOSAMINIDASE"/>
    <property type="match status" value="1"/>
</dbReference>
<dbReference type="Pfam" id="PF09992">
    <property type="entry name" value="NAGPA"/>
    <property type="match status" value="1"/>
</dbReference>
<evidence type="ECO:0000259" key="2">
    <source>
        <dbReference type="Pfam" id="PF18962"/>
    </source>
</evidence>
<sequence length="817" mass="89370">MKHILLFILSLFFVFQIGTTQDSLFFLGAKQRVDTVIFKHDVGLGSMYTSYRFPDVPLNVHVTEIDLSNPYLKVLSNLSHDSLRNLEAPSKMAIRKTRPGHRVVAAINGDFYTTSGLDIGLPVNGHATNGQLAKKPHTSRSVVAFDFDKHPFINVLAYQGNLKYKGQDIPIDNVNAARGTNQLILFNQFNGSTTKTNNYGTEVVLELKNGSWAINDRVTLTVKEIIVGKGSNTLMPGEAILSGHGTAKALLDGMSVGETLEIDIDLSIKGGGTLPPIKNMIGGNRQILIDGTINPDDWPQLHPRTSLGYSADKNTLYLIMVEGRSAESMGVTTKQLAELQLLSGAANAINLDGGGSSSMVVHNQVANVSSDGSERRVANALLFISEAPLAPAADFSLNAHYVRVPFGNKYQLNASTYNQYGDVVDYRNASGITYQVEGAIGSVDANGLFTATGSGSGKIIAQWQGKTETVWVKVLPASGLSFSLDNLTIDHLNEYKFEVYGADKDGVKYLVSNDLLMFESLDPGIGTVDANGVFRGLQDGVVSIRVATQDQSFEDFCTVHVEVGRGHIMIDDFSDPSLWTVTSSWLNDVTLSRVMHETLGEEMLEVAYTMTYARRTAYINLSRRMQLYGMPDSLLLEATGNGYKASFIMSLDHPAGISSIPSFVGSDKQVFKSPIRVGDIQQVDYPLFFKDLRLTVEKDPAYVKGETYQSAFYLKALKVTYPEADPGTAIPTVNKSQPYLIYPNPIRDGVYIAGVKDMGLVNLNVYKISGQLVLTRQIHFGNNSAPAYINLNMLHKGMYMYSILGKHGKINGKLLKK</sequence>
<dbReference type="InterPro" id="IPR026444">
    <property type="entry name" value="Secre_tail"/>
</dbReference>
<dbReference type="InterPro" id="IPR008964">
    <property type="entry name" value="Invasin/intimin_cell_adhesion"/>
</dbReference>